<feature type="region of interest" description="Disordered" evidence="1">
    <location>
        <begin position="38"/>
        <end position="116"/>
    </location>
</feature>
<feature type="non-terminal residue" evidence="2">
    <location>
        <position position="116"/>
    </location>
</feature>
<accession>A0AAV4FL93</accession>
<dbReference type="AlphaFoldDB" id="A0AAV4FL93"/>
<keyword evidence="3" id="KW-1185">Reference proteome</keyword>
<feature type="compositionally biased region" description="Polar residues" evidence="1">
    <location>
        <begin position="73"/>
        <end position="88"/>
    </location>
</feature>
<proteinExistence type="predicted"/>
<sequence>MSTASKFRISSQYKTFSKKYVPCWSHSIAKSWQTSLSRLLSSSTDHNKSSGTSDSDGQTSKDPRTPAMRLVNRKQSVGGTETVSSVATPDTIKEQDPDQTAETEAEVSKKKNKLLR</sequence>
<evidence type="ECO:0000313" key="2">
    <source>
        <dbReference type="EMBL" id="GFR74067.1"/>
    </source>
</evidence>
<evidence type="ECO:0000256" key="1">
    <source>
        <dbReference type="SAM" id="MobiDB-lite"/>
    </source>
</evidence>
<organism evidence="2 3">
    <name type="scientific">Elysia marginata</name>
    <dbReference type="NCBI Taxonomy" id="1093978"/>
    <lineage>
        <taxon>Eukaryota</taxon>
        <taxon>Metazoa</taxon>
        <taxon>Spiralia</taxon>
        <taxon>Lophotrochozoa</taxon>
        <taxon>Mollusca</taxon>
        <taxon>Gastropoda</taxon>
        <taxon>Heterobranchia</taxon>
        <taxon>Euthyneura</taxon>
        <taxon>Panpulmonata</taxon>
        <taxon>Sacoglossa</taxon>
        <taxon>Placobranchoidea</taxon>
        <taxon>Plakobranchidae</taxon>
        <taxon>Elysia</taxon>
    </lineage>
</organism>
<evidence type="ECO:0000313" key="3">
    <source>
        <dbReference type="Proteomes" id="UP000762676"/>
    </source>
</evidence>
<name>A0AAV4FL93_9GAST</name>
<comment type="caution">
    <text evidence="2">The sequence shown here is derived from an EMBL/GenBank/DDBJ whole genome shotgun (WGS) entry which is preliminary data.</text>
</comment>
<feature type="compositionally biased region" description="Low complexity" evidence="1">
    <location>
        <begin position="38"/>
        <end position="58"/>
    </location>
</feature>
<dbReference type="EMBL" id="BMAT01004474">
    <property type="protein sequence ID" value="GFR74067.1"/>
    <property type="molecule type" value="Genomic_DNA"/>
</dbReference>
<gene>
    <name evidence="2" type="ORF">ElyMa_002153400</name>
</gene>
<protein>
    <submittedName>
        <fullName evidence="2">Uncharacterized protein</fullName>
    </submittedName>
</protein>
<reference evidence="2 3" key="1">
    <citation type="journal article" date="2021" name="Elife">
        <title>Chloroplast acquisition without the gene transfer in kleptoplastic sea slugs, Plakobranchus ocellatus.</title>
        <authorList>
            <person name="Maeda T."/>
            <person name="Takahashi S."/>
            <person name="Yoshida T."/>
            <person name="Shimamura S."/>
            <person name="Takaki Y."/>
            <person name="Nagai Y."/>
            <person name="Toyoda A."/>
            <person name="Suzuki Y."/>
            <person name="Arimoto A."/>
            <person name="Ishii H."/>
            <person name="Satoh N."/>
            <person name="Nishiyama T."/>
            <person name="Hasebe M."/>
            <person name="Maruyama T."/>
            <person name="Minagawa J."/>
            <person name="Obokata J."/>
            <person name="Shigenobu S."/>
        </authorList>
    </citation>
    <scope>NUCLEOTIDE SEQUENCE [LARGE SCALE GENOMIC DNA]</scope>
</reference>
<dbReference type="Proteomes" id="UP000762676">
    <property type="component" value="Unassembled WGS sequence"/>
</dbReference>